<organism evidence="4 5">
    <name type="scientific">Sphaerobolus stellatus (strain SS14)</name>
    <dbReference type="NCBI Taxonomy" id="990650"/>
    <lineage>
        <taxon>Eukaryota</taxon>
        <taxon>Fungi</taxon>
        <taxon>Dikarya</taxon>
        <taxon>Basidiomycota</taxon>
        <taxon>Agaricomycotina</taxon>
        <taxon>Agaricomycetes</taxon>
        <taxon>Phallomycetidae</taxon>
        <taxon>Geastrales</taxon>
        <taxon>Sphaerobolaceae</taxon>
        <taxon>Sphaerobolus</taxon>
    </lineage>
</organism>
<dbReference type="GO" id="GO:0016614">
    <property type="term" value="F:oxidoreductase activity, acting on CH-OH group of donors"/>
    <property type="evidence" value="ECO:0007669"/>
    <property type="project" value="InterPro"/>
</dbReference>
<dbReference type="EMBL" id="KN837605">
    <property type="protein sequence ID" value="KIJ23702.1"/>
    <property type="molecule type" value="Genomic_DNA"/>
</dbReference>
<dbReference type="Pfam" id="PF05199">
    <property type="entry name" value="GMC_oxred_C"/>
    <property type="match status" value="1"/>
</dbReference>
<dbReference type="PANTHER" id="PTHR11552:SF219">
    <property type="entry name" value="GLUCOSE-METHANOL-CHOLINE OXIDOREDUCTASE N-TERMINAL DOMAIN-CONTAINING PROTEIN"/>
    <property type="match status" value="1"/>
</dbReference>
<keyword evidence="5" id="KW-1185">Reference proteome</keyword>
<evidence type="ECO:0000256" key="2">
    <source>
        <dbReference type="ARBA" id="ARBA00010790"/>
    </source>
</evidence>
<evidence type="ECO:0000259" key="3">
    <source>
        <dbReference type="Pfam" id="PF05199"/>
    </source>
</evidence>
<reference evidence="4 5" key="1">
    <citation type="submission" date="2014-06" db="EMBL/GenBank/DDBJ databases">
        <title>Evolutionary Origins and Diversification of the Mycorrhizal Mutualists.</title>
        <authorList>
            <consortium name="DOE Joint Genome Institute"/>
            <consortium name="Mycorrhizal Genomics Consortium"/>
            <person name="Kohler A."/>
            <person name="Kuo A."/>
            <person name="Nagy L.G."/>
            <person name="Floudas D."/>
            <person name="Copeland A."/>
            <person name="Barry K.W."/>
            <person name="Cichocki N."/>
            <person name="Veneault-Fourrey C."/>
            <person name="LaButti K."/>
            <person name="Lindquist E.A."/>
            <person name="Lipzen A."/>
            <person name="Lundell T."/>
            <person name="Morin E."/>
            <person name="Murat C."/>
            <person name="Riley R."/>
            <person name="Ohm R."/>
            <person name="Sun H."/>
            <person name="Tunlid A."/>
            <person name="Henrissat B."/>
            <person name="Grigoriev I.V."/>
            <person name="Hibbett D.S."/>
            <person name="Martin F."/>
        </authorList>
    </citation>
    <scope>NUCLEOTIDE SEQUENCE [LARGE SCALE GENOMIC DNA]</scope>
    <source>
        <strain evidence="4 5">SS14</strain>
    </source>
</reference>
<evidence type="ECO:0000256" key="1">
    <source>
        <dbReference type="ARBA" id="ARBA00001974"/>
    </source>
</evidence>
<dbReference type="HOGENOM" id="CLU_002865_2_7_1"/>
<proteinExistence type="inferred from homology"/>
<dbReference type="AlphaFoldDB" id="A0A0C9U3K0"/>
<dbReference type="PANTHER" id="PTHR11552">
    <property type="entry name" value="GLUCOSE-METHANOL-CHOLINE GMC OXIDOREDUCTASE"/>
    <property type="match status" value="1"/>
</dbReference>
<dbReference type="InterPro" id="IPR036188">
    <property type="entry name" value="FAD/NAD-bd_sf"/>
</dbReference>
<sequence>DRAAAHAGIRLGLRIKEEMANEGYPIKDYLVPKSLDPVDLNTFIDAWGQSIYHYTSSCRMAPEDDTTPGLVDDELKVHGVNRLRIADASIFLSILCKSQP</sequence>
<dbReference type="Gene3D" id="3.50.50.60">
    <property type="entry name" value="FAD/NAD(P)-binding domain"/>
    <property type="match status" value="1"/>
</dbReference>
<comment type="cofactor">
    <cofactor evidence="1">
        <name>FAD</name>
        <dbReference type="ChEBI" id="CHEBI:57692"/>
    </cofactor>
</comment>
<dbReference type="InterPro" id="IPR012132">
    <property type="entry name" value="GMC_OxRdtase"/>
</dbReference>
<name>A0A0C9U3K0_SPHS4</name>
<evidence type="ECO:0000313" key="5">
    <source>
        <dbReference type="Proteomes" id="UP000054279"/>
    </source>
</evidence>
<feature type="non-terminal residue" evidence="4">
    <location>
        <position position="1"/>
    </location>
</feature>
<gene>
    <name evidence="4" type="ORF">M422DRAFT_195598</name>
</gene>
<feature type="domain" description="Glucose-methanol-choline oxidoreductase C-terminal" evidence="3">
    <location>
        <begin position="1"/>
        <end position="96"/>
    </location>
</feature>
<dbReference type="Proteomes" id="UP000054279">
    <property type="component" value="Unassembled WGS sequence"/>
</dbReference>
<comment type="similarity">
    <text evidence="2">Belongs to the GMC oxidoreductase family.</text>
</comment>
<protein>
    <submittedName>
        <fullName evidence="4">GMC oxidoreductase</fullName>
    </submittedName>
</protein>
<accession>A0A0C9U3K0</accession>
<dbReference type="GO" id="GO:0050660">
    <property type="term" value="F:flavin adenine dinucleotide binding"/>
    <property type="evidence" value="ECO:0007669"/>
    <property type="project" value="InterPro"/>
</dbReference>
<evidence type="ECO:0000313" key="4">
    <source>
        <dbReference type="EMBL" id="KIJ23702.1"/>
    </source>
</evidence>
<dbReference type="SUPFAM" id="SSF51905">
    <property type="entry name" value="FAD/NAD(P)-binding domain"/>
    <property type="match status" value="1"/>
</dbReference>
<dbReference type="OrthoDB" id="269227at2759"/>
<dbReference type="InterPro" id="IPR007867">
    <property type="entry name" value="GMC_OxRtase_C"/>
</dbReference>
<dbReference type="Gene3D" id="3.30.560.10">
    <property type="entry name" value="Glucose Oxidase, domain 3"/>
    <property type="match status" value="1"/>
</dbReference>